<name>A0A183FLI4_HELPZ</name>
<dbReference type="Gene3D" id="1.10.20.10">
    <property type="entry name" value="Histone, subunit A"/>
    <property type="match status" value="1"/>
</dbReference>
<sequence length="164" mass="18371">MELDEEVASQDQVQMADILTCSLPTSRVKKICRLDPDLAMIGSDAILFLTKAAELFVGELAKGSYTEAVLEKRKTIQTKDIDKAIASKAMFDFLEDTLCDWPDAEMSRAPTQEEEAVPESNDKMLASVEEETEDDGDDEALPFRSVFRLFLCRKPETEMGTVQH</sequence>
<dbReference type="SUPFAM" id="SSF47113">
    <property type="entry name" value="Histone-fold"/>
    <property type="match status" value="1"/>
</dbReference>
<evidence type="ECO:0000313" key="7">
    <source>
        <dbReference type="WBParaSite" id="HPBE_0000812601-mRNA-1"/>
    </source>
</evidence>
<feature type="region of interest" description="Disordered" evidence="3">
    <location>
        <begin position="107"/>
        <end position="140"/>
    </location>
</feature>
<proteinExistence type="predicted"/>
<accession>A0A183FLI4</accession>
<gene>
    <name evidence="5" type="ORF">HPBE_LOCUS8127</name>
</gene>
<dbReference type="Pfam" id="PF00808">
    <property type="entry name" value="CBFD_NFYB_HMF"/>
    <property type="match status" value="1"/>
</dbReference>
<organism evidence="6 7">
    <name type="scientific">Heligmosomoides polygyrus</name>
    <name type="common">Parasitic roundworm</name>
    <dbReference type="NCBI Taxonomy" id="6339"/>
    <lineage>
        <taxon>Eukaryota</taxon>
        <taxon>Metazoa</taxon>
        <taxon>Ecdysozoa</taxon>
        <taxon>Nematoda</taxon>
        <taxon>Chromadorea</taxon>
        <taxon>Rhabditida</taxon>
        <taxon>Rhabditina</taxon>
        <taxon>Rhabditomorpha</taxon>
        <taxon>Strongyloidea</taxon>
        <taxon>Heligmosomidae</taxon>
        <taxon>Heligmosomoides</taxon>
    </lineage>
</organism>
<dbReference type="EMBL" id="UZAH01026064">
    <property type="protein sequence ID" value="VDO75047.1"/>
    <property type="molecule type" value="Genomic_DNA"/>
</dbReference>
<dbReference type="GO" id="GO:0008622">
    <property type="term" value="C:epsilon DNA polymerase complex"/>
    <property type="evidence" value="ECO:0007669"/>
    <property type="project" value="TreeGrafter"/>
</dbReference>
<evidence type="ECO:0000313" key="5">
    <source>
        <dbReference type="EMBL" id="VDO75047.1"/>
    </source>
</evidence>
<dbReference type="CDD" id="cd22929">
    <property type="entry name" value="HFD_POLE4-like"/>
    <property type="match status" value="1"/>
</dbReference>
<accession>A0A3P7YTH3</accession>
<evidence type="ECO:0000259" key="4">
    <source>
        <dbReference type="Pfam" id="PF00808"/>
    </source>
</evidence>
<dbReference type="PANTHER" id="PTHR10252">
    <property type="entry name" value="HISTONE-LIKE TRANSCRIPTION FACTOR CCAAT-RELATED"/>
    <property type="match status" value="1"/>
</dbReference>
<keyword evidence="2" id="KW-0539">Nucleus</keyword>
<dbReference type="GO" id="GO:0046982">
    <property type="term" value="F:protein heterodimerization activity"/>
    <property type="evidence" value="ECO:0007669"/>
    <property type="project" value="InterPro"/>
</dbReference>
<reference evidence="7" key="2">
    <citation type="submission" date="2019-09" db="UniProtKB">
        <authorList>
            <consortium name="WormBaseParasite"/>
        </authorList>
    </citation>
    <scope>IDENTIFICATION</scope>
</reference>
<reference evidence="5 6" key="1">
    <citation type="submission" date="2018-11" db="EMBL/GenBank/DDBJ databases">
        <authorList>
            <consortium name="Pathogen Informatics"/>
        </authorList>
    </citation>
    <scope>NUCLEOTIDE SEQUENCE [LARGE SCALE GENOMIC DNA]</scope>
</reference>
<evidence type="ECO:0000256" key="1">
    <source>
        <dbReference type="ARBA" id="ARBA00004123"/>
    </source>
</evidence>
<dbReference type="InterPro" id="IPR050568">
    <property type="entry name" value="Transcr_DNA_Rep_Reg"/>
</dbReference>
<dbReference type="OrthoDB" id="636685at2759"/>
<keyword evidence="6" id="KW-1185">Reference proteome</keyword>
<comment type="subcellular location">
    <subcellularLocation>
        <location evidence="1">Nucleus</location>
    </subcellularLocation>
</comment>
<feature type="compositionally biased region" description="Acidic residues" evidence="3">
    <location>
        <begin position="128"/>
        <end position="140"/>
    </location>
</feature>
<dbReference type="PANTHER" id="PTHR10252:SF79">
    <property type="entry name" value="DNA POLYMERASE EPSILON SUBUNIT 4"/>
    <property type="match status" value="1"/>
</dbReference>
<dbReference type="GO" id="GO:0006261">
    <property type="term" value="P:DNA-templated DNA replication"/>
    <property type="evidence" value="ECO:0007669"/>
    <property type="project" value="TreeGrafter"/>
</dbReference>
<dbReference type="InterPro" id="IPR009072">
    <property type="entry name" value="Histone-fold"/>
</dbReference>
<evidence type="ECO:0000256" key="3">
    <source>
        <dbReference type="SAM" id="MobiDB-lite"/>
    </source>
</evidence>
<dbReference type="InterPro" id="IPR003958">
    <property type="entry name" value="CBFA_NFYB_domain"/>
</dbReference>
<dbReference type="Proteomes" id="UP000050761">
    <property type="component" value="Unassembled WGS sequence"/>
</dbReference>
<protein>
    <submittedName>
        <fullName evidence="7">CBFD_NFYB_HMF domain-containing protein</fullName>
    </submittedName>
</protein>
<dbReference type="WBParaSite" id="HPBE_0000812601-mRNA-1">
    <property type="protein sequence ID" value="HPBE_0000812601-mRNA-1"/>
    <property type="gene ID" value="HPBE_0000812601"/>
</dbReference>
<evidence type="ECO:0000256" key="2">
    <source>
        <dbReference type="ARBA" id="ARBA00023242"/>
    </source>
</evidence>
<dbReference type="AlphaFoldDB" id="A0A183FLI4"/>
<evidence type="ECO:0000313" key="6">
    <source>
        <dbReference type="Proteomes" id="UP000050761"/>
    </source>
</evidence>
<feature type="domain" description="Transcription factor CBF/NF-Y/archaeal histone" evidence="4">
    <location>
        <begin position="22"/>
        <end position="85"/>
    </location>
</feature>